<keyword evidence="2" id="KW-1185">Reference proteome</keyword>
<protein>
    <submittedName>
        <fullName evidence="1">Uncharacterized protein</fullName>
    </submittedName>
</protein>
<evidence type="ECO:0000313" key="1">
    <source>
        <dbReference type="EMBL" id="GFT48328.1"/>
    </source>
</evidence>
<organism evidence="1 2">
    <name type="scientific">Nephila pilipes</name>
    <name type="common">Giant wood spider</name>
    <name type="synonym">Nephila maculata</name>
    <dbReference type="NCBI Taxonomy" id="299642"/>
    <lineage>
        <taxon>Eukaryota</taxon>
        <taxon>Metazoa</taxon>
        <taxon>Ecdysozoa</taxon>
        <taxon>Arthropoda</taxon>
        <taxon>Chelicerata</taxon>
        <taxon>Arachnida</taxon>
        <taxon>Araneae</taxon>
        <taxon>Araneomorphae</taxon>
        <taxon>Entelegynae</taxon>
        <taxon>Araneoidea</taxon>
        <taxon>Nephilidae</taxon>
        <taxon>Nephila</taxon>
    </lineage>
</organism>
<accession>A0A8X6P5G9</accession>
<proteinExistence type="predicted"/>
<comment type="caution">
    <text evidence="1">The sequence shown here is derived from an EMBL/GenBank/DDBJ whole genome shotgun (WGS) entry which is preliminary data.</text>
</comment>
<name>A0A8X6P5G9_NEPPI</name>
<reference evidence="1" key="1">
    <citation type="submission" date="2020-08" db="EMBL/GenBank/DDBJ databases">
        <title>Multicomponent nature underlies the extraordinary mechanical properties of spider dragline silk.</title>
        <authorList>
            <person name="Kono N."/>
            <person name="Nakamura H."/>
            <person name="Mori M."/>
            <person name="Yoshida Y."/>
            <person name="Ohtoshi R."/>
            <person name="Malay A.D."/>
            <person name="Moran D.A.P."/>
            <person name="Tomita M."/>
            <person name="Numata K."/>
            <person name="Arakawa K."/>
        </authorList>
    </citation>
    <scope>NUCLEOTIDE SEQUENCE</scope>
</reference>
<evidence type="ECO:0000313" key="2">
    <source>
        <dbReference type="Proteomes" id="UP000887013"/>
    </source>
</evidence>
<gene>
    <name evidence="1" type="ORF">NPIL_310331</name>
</gene>
<sequence>MEIELSRKLSDDIVRREKVVIAFSALRIKWLVQQSKAHVGLFVPGQKQAPKRTIHSNQSIYRQTLCNGKAVTRSDG</sequence>
<dbReference type="Proteomes" id="UP000887013">
    <property type="component" value="Unassembled WGS sequence"/>
</dbReference>
<dbReference type="AlphaFoldDB" id="A0A8X6P5G9"/>
<dbReference type="EMBL" id="BMAW01064998">
    <property type="protein sequence ID" value="GFT48328.1"/>
    <property type="molecule type" value="Genomic_DNA"/>
</dbReference>